<reference evidence="4" key="1">
    <citation type="journal article" date="2018" name="Nat. Microbiol.">
        <title>Leveraging single-cell genomics to expand the fungal tree of life.</title>
        <authorList>
            <person name="Ahrendt S.R."/>
            <person name="Quandt C.A."/>
            <person name="Ciobanu D."/>
            <person name="Clum A."/>
            <person name="Salamov A."/>
            <person name="Andreopoulos B."/>
            <person name="Cheng J.F."/>
            <person name="Woyke T."/>
            <person name="Pelin A."/>
            <person name="Henrissat B."/>
            <person name="Reynolds N.K."/>
            <person name="Benny G.L."/>
            <person name="Smith M.E."/>
            <person name="James T.Y."/>
            <person name="Grigoriev I.V."/>
        </authorList>
    </citation>
    <scope>NUCLEOTIDE SEQUENCE [LARGE SCALE GENOMIC DNA]</scope>
    <source>
        <strain evidence="4">ATCC 52028</strain>
    </source>
</reference>
<sequence>MQDDGSYVPSHVVARQLRISNSVLARITSSFHVRCKKLDKSYNIGLCLKYEARGLRVLGYSRKTDAGWEFSNKAVELIATYMEEFPHLFAALYHVPHSSYLSDDKLFPNGSGPNELMSISSFMRQHKIDKLETNPVEADVLSKEQIQQLQTQIDMWRDDAAKEVPKDTAPAPKQSIKNVP</sequence>
<gene>
    <name evidence="3" type="ORF">CAUPRSCDRAFT_13070</name>
</gene>
<organism evidence="3 4">
    <name type="scientific">Caulochytrium protostelioides</name>
    <dbReference type="NCBI Taxonomy" id="1555241"/>
    <lineage>
        <taxon>Eukaryota</taxon>
        <taxon>Fungi</taxon>
        <taxon>Fungi incertae sedis</taxon>
        <taxon>Chytridiomycota</taxon>
        <taxon>Chytridiomycota incertae sedis</taxon>
        <taxon>Chytridiomycetes</taxon>
        <taxon>Caulochytriales</taxon>
        <taxon>Caulochytriaceae</taxon>
        <taxon>Caulochytrium</taxon>
    </lineage>
</organism>
<accession>A0A4P9WVL9</accession>
<dbReference type="Proteomes" id="UP000268535">
    <property type="component" value="Unassembled WGS sequence"/>
</dbReference>
<name>A0A4P9WVL9_9FUNG</name>
<feature type="domain" description="Exoribonuclease Xrn1 D2/D3" evidence="2">
    <location>
        <begin position="5"/>
        <end position="162"/>
    </location>
</feature>
<feature type="compositionally biased region" description="Basic and acidic residues" evidence="1">
    <location>
        <begin position="156"/>
        <end position="166"/>
    </location>
</feature>
<dbReference type="InterPro" id="IPR041106">
    <property type="entry name" value="XRN1_D2_D3"/>
</dbReference>
<dbReference type="AlphaFoldDB" id="A0A4P9WVL9"/>
<protein>
    <recommendedName>
        <fullName evidence="2">Exoribonuclease Xrn1 D2/D3 domain-containing protein</fullName>
    </recommendedName>
</protein>
<evidence type="ECO:0000256" key="1">
    <source>
        <dbReference type="SAM" id="MobiDB-lite"/>
    </source>
</evidence>
<evidence type="ECO:0000313" key="3">
    <source>
        <dbReference type="EMBL" id="RKO95206.1"/>
    </source>
</evidence>
<dbReference type="EMBL" id="ML012528">
    <property type="protein sequence ID" value="RKO95206.1"/>
    <property type="molecule type" value="Genomic_DNA"/>
</dbReference>
<evidence type="ECO:0000259" key="2">
    <source>
        <dbReference type="Pfam" id="PF18334"/>
    </source>
</evidence>
<evidence type="ECO:0000313" key="4">
    <source>
        <dbReference type="Proteomes" id="UP000268535"/>
    </source>
</evidence>
<proteinExistence type="predicted"/>
<feature type="region of interest" description="Disordered" evidence="1">
    <location>
        <begin position="156"/>
        <end position="180"/>
    </location>
</feature>
<dbReference type="Pfam" id="PF18334">
    <property type="entry name" value="XRN1_D2_D3"/>
    <property type="match status" value="1"/>
</dbReference>
<feature type="non-terminal residue" evidence="3">
    <location>
        <position position="180"/>
    </location>
</feature>